<keyword evidence="2" id="KW-1185">Reference proteome</keyword>
<dbReference type="Pfam" id="PF11017">
    <property type="entry name" value="DUF2855"/>
    <property type="match status" value="1"/>
</dbReference>
<reference evidence="2" key="1">
    <citation type="journal article" date="2019" name="Int. J. Syst. Evol. Microbiol.">
        <title>The Global Catalogue of Microorganisms (GCM) 10K type strain sequencing project: providing services to taxonomists for standard genome sequencing and annotation.</title>
        <authorList>
            <consortium name="The Broad Institute Genomics Platform"/>
            <consortium name="The Broad Institute Genome Sequencing Center for Infectious Disease"/>
            <person name="Wu L."/>
            <person name="Ma J."/>
        </authorList>
    </citation>
    <scope>NUCLEOTIDE SEQUENCE [LARGE SCALE GENOMIC DNA]</scope>
    <source>
        <strain evidence="2">JCM 15896</strain>
    </source>
</reference>
<dbReference type="RefSeq" id="WP_343861951.1">
    <property type="nucleotide sequence ID" value="NZ_BAAAFD010000011.1"/>
</dbReference>
<name>A0ABP3X4P4_9ALTE</name>
<evidence type="ECO:0000313" key="1">
    <source>
        <dbReference type="EMBL" id="GAA0859425.1"/>
    </source>
</evidence>
<dbReference type="InterPro" id="IPR021276">
    <property type="entry name" value="DUF2855"/>
</dbReference>
<organism evidence="1 2">
    <name type="scientific">Aliiglaciecola litoralis</name>
    <dbReference type="NCBI Taxonomy" id="582857"/>
    <lineage>
        <taxon>Bacteria</taxon>
        <taxon>Pseudomonadati</taxon>
        <taxon>Pseudomonadota</taxon>
        <taxon>Gammaproteobacteria</taxon>
        <taxon>Alteromonadales</taxon>
        <taxon>Alteromonadaceae</taxon>
        <taxon>Aliiglaciecola</taxon>
    </lineage>
</organism>
<comment type="caution">
    <text evidence="1">The sequence shown here is derived from an EMBL/GenBank/DDBJ whole genome shotgun (WGS) entry which is preliminary data.</text>
</comment>
<evidence type="ECO:0000313" key="2">
    <source>
        <dbReference type="Proteomes" id="UP001500359"/>
    </source>
</evidence>
<dbReference type="EMBL" id="BAAAFD010000011">
    <property type="protein sequence ID" value="GAA0859425.1"/>
    <property type="molecule type" value="Genomic_DNA"/>
</dbReference>
<proteinExistence type="predicted"/>
<dbReference type="InterPro" id="IPR011032">
    <property type="entry name" value="GroES-like_sf"/>
</dbReference>
<dbReference type="Proteomes" id="UP001500359">
    <property type="component" value="Unassembled WGS sequence"/>
</dbReference>
<accession>A0ABP3X4P4</accession>
<gene>
    <name evidence="1" type="ORF">GCM10009114_32850</name>
</gene>
<dbReference type="Gene3D" id="3.90.180.10">
    <property type="entry name" value="Medium-chain alcohol dehydrogenases, catalytic domain"/>
    <property type="match status" value="1"/>
</dbReference>
<protein>
    <submittedName>
        <fullName evidence="1">DUF2855 family protein</fullName>
    </submittedName>
</protein>
<dbReference type="SUPFAM" id="SSF50129">
    <property type="entry name" value="GroES-like"/>
    <property type="match status" value="1"/>
</dbReference>
<sequence length="366" mass="40407">MTSFVNTQVQINKSNLSELNTQVTTIVSADLSDNQLVLKIDSFGFSANNITYALMGDKMGYWGFFPAQSGFGIVPIWGFAVVVHSNHPEIKVGEKVFGYLPMASHLVVTADKVTAQSFYDVNQARNSISSVYDQYVRCAADPGYQADKQDWQLNFQPLFMTSFVLDDYVGERITPTTKQVIITSASSKTGYGAAFLLKMFKQDRAANYRVVGLTSAANVKFTQQTGCYDTVLSYEDSGLINNEGGSFVLDFAGNKPLLLSLQAHLAAAMQSMIYIGVTDVKSQIQSFSGDLKGEFFFAPSQVKKRTQEWGGVAFMQKYAHAWKAFSSHIEPLLTTQEVSGVDAIKSLYLTGLQGRFATDKMYVARF</sequence>